<reference evidence="3" key="4">
    <citation type="submission" date="2024-05" db="EMBL/GenBank/DDBJ databases">
        <authorList>
            <person name="Sun Q."/>
            <person name="Zhou Y."/>
        </authorList>
    </citation>
    <scope>NUCLEOTIDE SEQUENCE</scope>
    <source>
        <strain evidence="3">CGMCC 1.18437</strain>
    </source>
</reference>
<dbReference type="EMBL" id="BNAJ01000008">
    <property type="protein sequence ID" value="GHF52872.1"/>
    <property type="molecule type" value="Genomic_DNA"/>
</dbReference>
<keyword evidence="6" id="KW-1185">Reference proteome</keyword>
<accession>A0A7W8KGG2</accession>
<feature type="chain" id="PRO_5031246931" evidence="1">
    <location>
        <begin position="18"/>
        <end position="195"/>
    </location>
</feature>
<dbReference type="Pfam" id="PF03713">
    <property type="entry name" value="DUF305"/>
    <property type="match status" value="2"/>
</dbReference>
<dbReference type="PANTHER" id="PTHR36933">
    <property type="entry name" value="SLL0788 PROTEIN"/>
    <property type="match status" value="1"/>
</dbReference>
<reference evidence="4 5" key="3">
    <citation type="submission" date="2020-08" db="EMBL/GenBank/DDBJ databases">
        <title>Genomic Encyclopedia of Type Strains, Phase IV (KMG-IV): sequencing the most valuable type-strain genomes for metagenomic binning, comparative biology and taxonomic classification.</title>
        <authorList>
            <person name="Goeker M."/>
        </authorList>
    </citation>
    <scope>NUCLEOTIDE SEQUENCE [LARGE SCALE GENOMIC DNA]</scope>
    <source>
        <strain evidence="4 5">DSM 27521</strain>
    </source>
</reference>
<feature type="domain" description="DUF305" evidence="2">
    <location>
        <begin position="139"/>
        <end position="193"/>
    </location>
</feature>
<reference evidence="3" key="1">
    <citation type="journal article" date="2014" name="Int. J. Syst. Evol. Microbiol.">
        <title>Complete genome of a new Firmicutes species belonging to the dominant human colonic microbiota ('Ruminococcus bicirculans') reveals two chromosomes and a selective capacity to utilize plant glucans.</title>
        <authorList>
            <consortium name="NISC Comparative Sequencing Program"/>
            <person name="Wegmann U."/>
            <person name="Louis P."/>
            <person name="Goesmann A."/>
            <person name="Henrissat B."/>
            <person name="Duncan S.H."/>
            <person name="Flint H.J."/>
        </authorList>
    </citation>
    <scope>NUCLEOTIDE SEQUENCE</scope>
    <source>
        <strain evidence="3">CGMCC 1.18437</strain>
    </source>
</reference>
<organism evidence="4 5">
    <name type="scientific">Deinococcus metalli</name>
    <dbReference type="NCBI Taxonomy" id="1141878"/>
    <lineage>
        <taxon>Bacteria</taxon>
        <taxon>Thermotogati</taxon>
        <taxon>Deinococcota</taxon>
        <taxon>Deinococci</taxon>
        <taxon>Deinococcales</taxon>
        <taxon>Deinococcaceae</taxon>
        <taxon>Deinococcus</taxon>
    </lineage>
</organism>
<proteinExistence type="predicted"/>
<dbReference type="Proteomes" id="UP000539473">
    <property type="component" value="Unassembled WGS sequence"/>
</dbReference>
<dbReference type="Gene3D" id="1.20.1260.10">
    <property type="match status" value="2"/>
</dbReference>
<sequence length="195" mass="21043">MNRALVLTLLLTGAALAGGGGAPMSGMDHSVQGMAQMSMAADMQAMGERMTAELQPLSGRAFDIRFAQLMADHHQMAVDMARVEVAGGTDPRVKAAAQTIITAQQREIAVMQGWLRAWTGQEYAPRGMGKLMEIMGSTDRWFLTGMIPHHRGAVEMARLAPTHTADAQVRALAADIVRTQTTEIARFTAWLAARP</sequence>
<evidence type="ECO:0000313" key="6">
    <source>
        <dbReference type="Proteomes" id="UP000619376"/>
    </source>
</evidence>
<evidence type="ECO:0000256" key="1">
    <source>
        <dbReference type="SAM" id="SignalP"/>
    </source>
</evidence>
<dbReference type="InterPro" id="IPR012347">
    <property type="entry name" value="Ferritin-like"/>
</dbReference>
<reference evidence="6" key="2">
    <citation type="journal article" date="2019" name="Int. J. Syst. Evol. Microbiol.">
        <title>The Global Catalogue of Microorganisms (GCM) 10K type strain sequencing project: providing services to taxonomists for standard genome sequencing and annotation.</title>
        <authorList>
            <consortium name="The Broad Institute Genomics Platform"/>
            <consortium name="The Broad Institute Genome Sequencing Center for Infectious Disease"/>
            <person name="Wu L."/>
            <person name="Ma J."/>
        </authorList>
    </citation>
    <scope>NUCLEOTIDE SEQUENCE [LARGE SCALE GENOMIC DNA]</scope>
    <source>
        <strain evidence="6">CGMCC 1.18437</strain>
    </source>
</reference>
<evidence type="ECO:0000313" key="4">
    <source>
        <dbReference type="EMBL" id="MBB5377726.1"/>
    </source>
</evidence>
<dbReference type="Proteomes" id="UP000619376">
    <property type="component" value="Unassembled WGS sequence"/>
</dbReference>
<dbReference type="RefSeq" id="WP_184113550.1">
    <property type="nucleotide sequence ID" value="NZ_BNAJ01000008.1"/>
</dbReference>
<feature type="signal peptide" evidence="1">
    <location>
        <begin position="1"/>
        <end position="17"/>
    </location>
</feature>
<evidence type="ECO:0000259" key="2">
    <source>
        <dbReference type="Pfam" id="PF03713"/>
    </source>
</evidence>
<name>A0A7W8KGG2_9DEIO</name>
<feature type="domain" description="DUF305" evidence="2">
    <location>
        <begin position="27"/>
        <end position="115"/>
    </location>
</feature>
<evidence type="ECO:0000313" key="5">
    <source>
        <dbReference type="Proteomes" id="UP000539473"/>
    </source>
</evidence>
<dbReference type="PANTHER" id="PTHR36933:SF1">
    <property type="entry name" value="SLL0788 PROTEIN"/>
    <property type="match status" value="1"/>
</dbReference>
<gene>
    <name evidence="3" type="ORF">GCM10017781_31550</name>
    <name evidence="4" type="ORF">HNQ07_003225</name>
</gene>
<comment type="caution">
    <text evidence="4">The sequence shown here is derived from an EMBL/GenBank/DDBJ whole genome shotgun (WGS) entry which is preliminary data.</text>
</comment>
<evidence type="ECO:0000313" key="3">
    <source>
        <dbReference type="EMBL" id="GHF52872.1"/>
    </source>
</evidence>
<dbReference type="InterPro" id="IPR005183">
    <property type="entry name" value="DUF305_CopM-like"/>
</dbReference>
<dbReference type="EMBL" id="JACHFK010000008">
    <property type="protein sequence ID" value="MBB5377726.1"/>
    <property type="molecule type" value="Genomic_DNA"/>
</dbReference>
<keyword evidence="1" id="KW-0732">Signal</keyword>
<dbReference type="AlphaFoldDB" id="A0A7W8KGG2"/>
<protein>
    <submittedName>
        <fullName evidence="4">Uncharacterized protein (DUF305 family)</fullName>
    </submittedName>
</protein>